<dbReference type="InterPro" id="IPR050267">
    <property type="entry name" value="Anti-sigma-factor_SerPK"/>
</dbReference>
<keyword evidence="1" id="KW-0723">Serine/threonine-protein kinase</keyword>
<dbReference type="CDD" id="cd16936">
    <property type="entry name" value="HATPase_RsbW-like"/>
    <property type="match status" value="1"/>
</dbReference>
<feature type="region of interest" description="Disordered" evidence="2">
    <location>
        <begin position="73"/>
        <end position="101"/>
    </location>
</feature>
<keyword evidence="1" id="KW-0808">Transferase</keyword>
<feature type="domain" description="Histidine kinase/HSP90-like ATPase" evidence="3">
    <location>
        <begin position="22"/>
        <end position="125"/>
    </location>
</feature>
<dbReference type="InterPro" id="IPR003594">
    <property type="entry name" value="HATPase_dom"/>
</dbReference>
<keyword evidence="5" id="KW-1185">Reference proteome</keyword>
<keyword evidence="1" id="KW-0418">Kinase</keyword>
<evidence type="ECO:0000313" key="4">
    <source>
        <dbReference type="EMBL" id="MFI1717496.1"/>
    </source>
</evidence>
<dbReference type="Gene3D" id="3.30.565.10">
    <property type="entry name" value="Histidine kinase-like ATPase, C-terminal domain"/>
    <property type="match status" value="1"/>
</dbReference>
<dbReference type="SUPFAM" id="SSF55874">
    <property type="entry name" value="ATPase domain of HSP90 chaperone/DNA topoisomerase II/histidine kinase"/>
    <property type="match status" value="1"/>
</dbReference>
<dbReference type="EMBL" id="JBIRUI010000015">
    <property type="protein sequence ID" value="MFI1717496.1"/>
    <property type="molecule type" value="Genomic_DNA"/>
</dbReference>
<name>A0ABW7UDI8_9ACTN</name>
<dbReference type="Proteomes" id="UP001611339">
    <property type="component" value="Unassembled WGS sequence"/>
</dbReference>
<dbReference type="GO" id="GO:0005524">
    <property type="term" value="F:ATP binding"/>
    <property type="evidence" value="ECO:0007669"/>
    <property type="project" value="UniProtKB-KW"/>
</dbReference>
<sequence length="132" mass="13995">MAAPLRRHCDVHGPYAAARARAEVHRLVREALCAGSRVQQTVEDAATLVVSELVSNAVRHAGGACSLDLSLEPDGLDIDVSDPSPEPPRPRATDATSEGGRGWAIVARLTSELTVHSDGHGKTVHAHIDQVR</sequence>
<protein>
    <submittedName>
        <fullName evidence="4">ATP-binding protein</fullName>
    </submittedName>
</protein>
<dbReference type="PANTHER" id="PTHR35526:SF3">
    <property type="entry name" value="ANTI-SIGMA-F FACTOR RSBW"/>
    <property type="match status" value="1"/>
</dbReference>
<dbReference type="InterPro" id="IPR036890">
    <property type="entry name" value="HATPase_C_sf"/>
</dbReference>
<evidence type="ECO:0000256" key="1">
    <source>
        <dbReference type="ARBA" id="ARBA00022527"/>
    </source>
</evidence>
<keyword evidence="4" id="KW-0067">ATP-binding</keyword>
<evidence type="ECO:0000259" key="3">
    <source>
        <dbReference type="Pfam" id="PF13581"/>
    </source>
</evidence>
<reference evidence="4 5" key="1">
    <citation type="submission" date="2024-10" db="EMBL/GenBank/DDBJ databases">
        <title>The Natural Products Discovery Center: Release of the First 8490 Sequenced Strains for Exploring Actinobacteria Biosynthetic Diversity.</title>
        <authorList>
            <person name="Kalkreuter E."/>
            <person name="Kautsar S.A."/>
            <person name="Yang D."/>
            <person name="Bader C.D."/>
            <person name="Teijaro C.N."/>
            <person name="Fluegel L."/>
            <person name="Davis C.M."/>
            <person name="Simpson J.R."/>
            <person name="Lauterbach L."/>
            <person name="Steele A.D."/>
            <person name="Gui C."/>
            <person name="Meng S."/>
            <person name="Li G."/>
            <person name="Viehrig K."/>
            <person name="Ye F."/>
            <person name="Su P."/>
            <person name="Kiefer A.F."/>
            <person name="Nichols A."/>
            <person name="Cepeda A.J."/>
            <person name="Yan W."/>
            <person name="Fan B."/>
            <person name="Jiang Y."/>
            <person name="Adhikari A."/>
            <person name="Zheng C.-J."/>
            <person name="Schuster L."/>
            <person name="Cowan T.M."/>
            <person name="Smanski M.J."/>
            <person name="Chevrette M.G."/>
            <person name="De Carvalho L.P.S."/>
            <person name="Shen B."/>
        </authorList>
    </citation>
    <scope>NUCLEOTIDE SEQUENCE [LARGE SCALE GENOMIC DNA]</scope>
    <source>
        <strain evidence="4 5">NPDC020602</strain>
    </source>
</reference>
<gene>
    <name evidence="4" type="ORF">ACH407_28480</name>
</gene>
<evidence type="ECO:0000256" key="2">
    <source>
        <dbReference type="SAM" id="MobiDB-lite"/>
    </source>
</evidence>
<keyword evidence="4" id="KW-0547">Nucleotide-binding</keyword>
<evidence type="ECO:0000313" key="5">
    <source>
        <dbReference type="Proteomes" id="UP001611339"/>
    </source>
</evidence>
<comment type="caution">
    <text evidence="4">The sequence shown here is derived from an EMBL/GenBank/DDBJ whole genome shotgun (WGS) entry which is preliminary data.</text>
</comment>
<dbReference type="PANTHER" id="PTHR35526">
    <property type="entry name" value="ANTI-SIGMA-F FACTOR RSBW-RELATED"/>
    <property type="match status" value="1"/>
</dbReference>
<dbReference type="Pfam" id="PF13581">
    <property type="entry name" value="HATPase_c_2"/>
    <property type="match status" value="1"/>
</dbReference>
<dbReference type="RefSeq" id="WP_398711853.1">
    <property type="nucleotide sequence ID" value="NZ_JBIRUI010000015.1"/>
</dbReference>
<proteinExistence type="predicted"/>
<accession>A0ABW7UDI8</accession>
<organism evidence="4 5">
    <name type="scientific">Streptomyces litmocidini</name>
    <dbReference type="NCBI Taxonomy" id="67318"/>
    <lineage>
        <taxon>Bacteria</taxon>
        <taxon>Bacillati</taxon>
        <taxon>Actinomycetota</taxon>
        <taxon>Actinomycetes</taxon>
        <taxon>Kitasatosporales</taxon>
        <taxon>Streptomycetaceae</taxon>
        <taxon>Streptomyces</taxon>
    </lineage>
</organism>